<dbReference type="EMBL" id="FN543093">
    <property type="protein sequence ID" value="CBA27558.1"/>
    <property type="molecule type" value="Genomic_DNA"/>
</dbReference>
<gene>
    <name evidence="1" type="ordered locus">Ctu_04880</name>
</gene>
<reference evidence="1 2" key="1">
    <citation type="journal article" date="2010" name="J. Bacteriol.">
        <title>Complete Genome Sequence of Cronobacter turicensis LMG 23827, a foodborne pathogen causing deaths in neonates.</title>
        <authorList>
            <person name="Stephan R."/>
            <person name="Lehner A."/>
            <person name="Tischler P."/>
            <person name="Rattei T."/>
        </authorList>
    </citation>
    <scope>NUCLEOTIDE SEQUENCE [LARGE SCALE GENOMIC DNA]</scope>
    <source>
        <strain evidence="2">DSM 18703 / CCUG 55852 / LMG 23827 / z3032</strain>
    </source>
</reference>
<dbReference type="KEGG" id="ctu:CTU_04880"/>
<evidence type="ECO:0000313" key="2">
    <source>
        <dbReference type="Proteomes" id="UP000002069"/>
    </source>
</evidence>
<evidence type="ECO:0000313" key="1">
    <source>
        <dbReference type="EMBL" id="CBA27558.1"/>
    </source>
</evidence>
<organism evidence="1 2">
    <name type="scientific">Cronobacter turicensis (strain DSM 18703 / CCUG 55852 / LMG 23827 / z3032)</name>
    <dbReference type="NCBI Taxonomy" id="693216"/>
    <lineage>
        <taxon>Bacteria</taxon>
        <taxon>Pseudomonadati</taxon>
        <taxon>Pseudomonadota</taxon>
        <taxon>Gammaproteobacteria</taxon>
        <taxon>Enterobacterales</taxon>
        <taxon>Enterobacteriaceae</taxon>
        <taxon>Cronobacter</taxon>
    </lineage>
</organism>
<accession>C9XUA5</accession>
<dbReference type="HOGENOM" id="CLU_2994247_0_0_6"/>
<dbReference type="AlphaFoldDB" id="C9XUA5"/>
<sequence>MARCFSLTWRCGAVSQGVAPHKTPIISAKARKLSGYYVFPLDAGRENHIVFLQLSST</sequence>
<name>C9XUA5_CROTZ</name>
<dbReference type="Proteomes" id="UP000002069">
    <property type="component" value="Chromosome"/>
</dbReference>
<reference evidence="2" key="2">
    <citation type="journal article" date="2011" name="J. Bacteriol.">
        <title>Complete genome sequence of Cronobacter turicensis LMG 23827, a food-borne pathogen causing deaths in neonates.</title>
        <authorList>
            <person name="Stephan R."/>
            <person name="Lehner A."/>
            <person name="Tischler P."/>
            <person name="Rattei T."/>
        </authorList>
    </citation>
    <scope>NUCLEOTIDE SEQUENCE [LARGE SCALE GENOMIC DNA]</scope>
    <source>
        <strain evidence="2">DSM 18703 / CCUG 55852 / LMG 23827 / z3032</strain>
    </source>
</reference>
<keyword evidence="2" id="KW-1185">Reference proteome</keyword>
<proteinExistence type="predicted"/>
<protein>
    <submittedName>
        <fullName evidence="1">Uncharacterized protein</fullName>
    </submittedName>
</protein>